<dbReference type="InterPro" id="IPR012675">
    <property type="entry name" value="Beta-grasp_dom_sf"/>
</dbReference>
<evidence type="ECO:0000313" key="12">
    <source>
        <dbReference type="Proteomes" id="UP000068164"/>
    </source>
</evidence>
<dbReference type="SUPFAM" id="SSF54292">
    <property type="entry name" value="2Fe-2S ferredoxin-like"/>
    <property type="match status" value="1"/>
</dbReference>
<name>A0A109JSF9_9HYPH</name>
<protein>
    <recommendedName>
        <fullName evidence="13">Ferredoxin</fullName>
    </recommendedName>
</protein>
<dbReference type="EMBL" id="LNCD01000062">
    <property type="protein sequence ID" value="KWV54159.1"/>
    <property type="molecule type" value="Genomic_DNA"/>
</dbReference>
<evidence type="ECO:0000256" key="6">
    <source>
        <dbReference type="ARBA" id="ARBA00023002"/>
    </source>
</evidence>
<dbReference type="AlphaFoldDB" id="A0A109JSF9"/>
<dbReference type="GO" id="GO:0016491">
    <property type="term" value="F:oxidoreductase activity"/>
    <property type="evidence" value="ECO:0007669"/>
    <property type="project" value="UniProtKB-KW"/>
</dbReference>
<organism evidence="11 12">
    <name type="scientific">Rhizobium altiplani</name>
    <dbReference type="NCBI Taxonomy" id="1864509"/>
    <lineage>
        <taxon>Bacteria</taxon>
        <taxon>Pseudomonadati</taxon>
        <taxon>Pseudomonadota</taxon>
        <taxon>Alphaproteobacteria</taxon>
        <taxon>Hyphomicrobiales</taxon>
        <taxon>Rhizobiaceae</taxon>
        <taxon>Rhizobium/Agrobacterium group</taxon>
        <taxon>Rhizobium</taxon>
    </lineage>
</organism>
<comment type="cofactor">
    <cofactor evidence="1">
        <name>FMN</name>
        <dbReference type="ChEBI" id="CHEBI:58210"/>
    </cofactor>
</comment>
<keyword evidence="12" id="KW-1185">Reference proteome</keyword>
<dbReference type="PROSITE" id="PS51384">
    <property type="entry name" value="FAD_FR"/>
    <property type="match status" value="1"/>
</dbReference>
<keyword evidence="4" id="KW-0001">2Fe-2S</keyword>
<dbReference type="CDD" id="cd06185">
    <property type="entry name" value="PDR_like"/>
    <property type="match status" value="1"/>
</dbReference>
<feature type="domain" description="2Fe-2S ferredoxin-type" evidence="9">
    <location>
        <begin position="228"/>
        <end position="313"/>
    </location>
</feature>
<keyword evidence="5" id="KW-0479">Metal-binding</keyword>
<sequence length="313" mass="34039">MEFDVIVARINRETDRIRSYELRRTDGFPIPVYTPGSNITIALPNGMIRTYSLTDTGSEPDALRIAVLHQVTGRGGSQFIHHDVKTGDTLRVRGIANSFSLQDSARKHILVAGGIGITPILSMAKHLEQSGSSFEVHYAARSRGEAAFADILACDPFKDKVKFYFDDENQRIDLDGILSDFVSGTAVYCCGPPGLMNAVTSKSGHWPVGSVRLDSFEPLDGNTDDQPFTVKLASTGQIFDIPPGKSILRVLRDHGVCVGSQCEQGVCGACLTPIVEGLPDHRDRVLSESEKRANDLVALCCSRSLTNSLVLDM</sequence>
<dbReference type="PRINTS" id="PR00409">
    <property type="entry name" value="PHDIOXRDTASE"/>
</dbReference>
<dbReference type="Pfam" id="PF22290">
    <property type="entry name" value="DmmA-like_N"/>
    <property type="match status" value="1"/>
</dbReference>
<feature type="domain" description="FAD-binding FR-type" evidence="10">
    <location>
        <begin position="1"/>
        <end position="102"/>
    </location>
</feature>
<keyword evidence="3" id="KW-0288">FMN</keyword>
<accession>A0A109JSF9</accession>
<dbReference type="Gene3D" id="3.40.50.80">
    <property type="entry name" value="Nucleotide-binding domain of ferredoxin-NADP reductase (FNR) module"/>
    <property type="match status" value="1"/>
</dbReference>
<dbReference type="PROSITE" id="PS51085">
    <property type="entry name" value="2FE2S_FER_2"/>
    <property type="match status" value="1"/>
</dbReference>
<keyword evidence="8" id="KW-0411">Iron-sulfur</keyword>
<dbReference type="PANTHER" id="PTHR30212">
    <property type="entry name" value="PROTEIN YIIM"/>
    <property type="match status" value="1"/>
</dbReference>
<dbReference type="InterPro" id="IPR006058">
    <property type="entry name" value="2Fe2S_fd_BS"/>
</dbReference>
<evidence type="ECO:0000313" key="11">
    <source>
        <dbReference type="EMBL" id="KWV54159.1"/>
    </source>
</evidence>
<dbReference type="InterPro" id="IPR017938">
    <property type="entry name" value="Riboflavin_synthase-like_b-brl"/>
</dbReference>
<evidence type="ECO:0000256" key="8">
    <source>
        <dbReference type="ARBA" id="ARBA00023014"/>
    </source>
</evidence>
<evidence type="ECO:0000259" key="10">
    <source>
        <dbReference type="PROSITE" id="PS51384"/>
    </source>
</evidence>
<dbReference type="Proteomes" id="UP000068164">
    <property type="component" value="Unassembled WGS sequence"/>
</dbReference>
<evidence type="ECO:0000259" key="9">
    <source>
        <dbReference type="PROSITE" id="PS51085"/>
    </source>
</evidence>
<dbReference type="PANTHER" id="PTHR30212:SF2">
    <property type="entry name" value="PROTEIN YIIM"/>
    <property type="match status" value="1"/>
</dbReference>
<evidence type="ECO:0000256" key="3">
    <source>
        <dbReference type="ARBA" id="ARBA00022643"/>
    </source>
</evidence>
<reference evidence="11 12" key="1">
    <citation type="submission" date="2015-11" db="EMBL/GenBank/DDBJ databases">
        <title>Draft Genome Sequence of the Strain BR 10423 (Rhizobium sp.) isolated from nodules of Mimosa pudica.</title>
        <authorList>
            <person name="Barauna A.C."/>
            <person name="Zilli J.E."/>
            <person name="Simoes-Araujo J.L."/>
            <person name="Reis V.M."/>
            <person name="James E.K."/>
            <person name="Reis F.B.Jr."/>
            <person name="Rouws L.F."/>
            <person name="Passos S.R."/>
            <person name="Gois S.R."/>
        </authorList>
    </citation>
    <scope>NUCLEOTIDE SEQUENCE [LARGE SCALE GENOMIC DNA]</scope>
    <source>
        <strain evidence="11 12">BR10423</strain>
    </source>
</reference>
<dbReference type="SUPFAM" id="SSF63380">
    <property type="entry name" value="Riboflavin synthase domain-like"/>
    <property type="match status" value="1"/>
</dbReference>
<evidence type="ECO:0000256" key="2">
    <source>
        <dbReference type="ARBA" id="ARBA00022630"/>
    </source>
</evidence>
<evidence type="ECO:0000256" key="4">
    <source>
        <dbReference type="ARBA" id="ARBA00022714"/>
    </source>
</evidence>
<dbReference type="InterPro" id="IPR052353">
    <property type="entry name" value="Benzoxazolinone_Detox_Enz"/>
</dbReference>
<comment type="caution">
    <text evidence="11">The sequence shown here is derived from an EMBL/GenBank/DDBJ whole genome shotgun (WGS) entry which is preliminary data.</text>
</comment>
<dbReference type="CDD" id="cd00207">
    <property type="entry name" value="fer2"/>
    <property type="match status" value="1"/>
</dbReference>
<evidence type="ECO:0008006" key="13">
    <source>
        <dbReference type="Google" id="ProtNLM"/>
    </source>
</evidence>
<dbReference type="Gene3D" id="2.40.30.10">
    <property type="entry name" value="Translation factors"/>
    <property type="match status" value="1"/>
</dbReference>
<dbReference type="Gene3D" id="3.10.20.30">
    <property type="match status" value="1"/>
</dbReference>
<dbReference type="SUPFAM" id="SSF52343">
    <property type="entry name" value="Ferredoxin reductase-like, C-terminal NADP-linked domain"/>
    <property type="match status" value="1"/>
</dbReference>
<dbReference type="InterPro" id="IPR039261">
    <property type="entry name" value="FNR_nucleotide-bd"/>
</dbReference>
<keyword evidence="2" id="KW-0285">Flavoprotein</keyword>
<dbReference type="GO" id="GO:0046872">
    <property type="term" value="F:metal ion binding"/>
    <property type="evidence" value="ECO:0007669"/>
    <property type="project" value="UniProtKB-KW"/>
</dbReference>
<dbReference type="PROSITE" id="PS00197">
    <property type="entry name" value="2FE2S_FER_1"/>
    <property type="match status" value="1"/>
</dbReference>
<keyword evidence="6" id="KW-0560">Oxidoreductase</keyword>
<dbReference type="OrthoDB" id="9792185at2"/>
<keyword evidence="7" id="KW-0408">Iron</keyword>
<dbReference type="InterPro" id="IPR036010">
    <property type="entry name" value="2Fe-2S_ferredoxin-like_sf"/>
</dbReference>
<dbReference type="Pfam" id="PF00111">
    <property type="entry name" value="Fer2"/>
    <property type="match status" value="1"/>
</dbReference>
<evidence type="ECO:0000256" key="5">
    <source>
        <dbReference type="ARBA" id="ARBA00022723"/>
    </source>
</evidence>
<dbReference type="InterPro" id="IPR017927">
    <property type="entry name" value="FAD-bd_FR_type"/>
</dbReference>
<evidence type="ECO:0000256" key="7">
    <source>
        <dbReference type="ARBA" id="ARBA00023004"/>
    </source>
</evidence>
<dbReference type="InterPro" id="IPR001041">
    <property type="entry name" value="2Fe-2S_ferredoxin-type"/>
</dbReference>
<gene>
    <name evidence="11" type="ORF">AS026_02515</name>
</gene>
<evidence type="ECO:0000256" key="1">
    <source>
        <dbReference type="ARBA" id="ARBA00001917"/>
    </source>
</evidence>
<dbReference type="GO" id="GO:0051537">
    <property type="term" value="F:2 iron, 2 sulfur cluster binding"/>
    <property type="evidence" value="ECO:0007669"/>
    <property type="project" value="UniProtKB-KW"/>
</dbReference>
<proteinExistence type="predicted"/>
<dbReference type="RefSeq" id="WP_063805926.1">
    <property type="nucleotide sequence ID" value="NZ_LNCD01000062.1"/>
</dbReference>
<dbReference type="InterPro" id="IPR054582">
    <property type="entry name" value="DmmA-like_N"/>
</dbReference>